<dbReference type="AlphaFoldDB" id="A0A1R2CN59"/>
<gene>
    <name evidence="4" type="ORF">SteCoe_7166</name>
</gene>
<feature type="region of interest" description="Disordered" evidence="3">
    <location>
        <begin position="646"/>
        <end position="671"/>
    </location>
</feature>
<comment type="caution">
    <text evidence="4">The sequence shown here is derived from an EMBL/GenBank/DDBJ whole genome shotgun (WGS) entry which is preliminary data.</text>
</comment>
<dbReference type="SUPFAM" id="SSF50985">
    <property type="entry name" value="RCC1/BLIP-II"/>
    <property type="match status" value="1"/>
</dbReference>
<reference evidence="4 5" key="1">
    <citation type="submission" date="2016-11" db="EMBL/GenBank/DDBJ databases">
        <title>The macronuclear genome of Stentor coeruleus: a giant cell with tiny introns.</title>
        <authorList>
            <person name="Slabodnick M."/>
            <person name="Ruby J.G."/>
            <person name="Reiff S.B."/>
            <person name="Swart E.C."/>
            <person name="Gosai S."/>
            <person name="Prabakaran S."/>
            <person name="Witkowska E."/>
            <person name="Larue G.E."/>
            <person name="Fisher S."/>
            <person name="Freeman R.M."/>
            <person name="Gunawardena J."/>
            <person name="Chu W."/>
            <person name="Stover N.A."/>
            <person name="Gregory B.D."/>
            <person name="Nowacki M."/>
            <person name="Derisi J."/>
            <person name="Roy S.W."/>
            <person name="Marshall W.F."/>
            <person name="Sood P."/>
        </authorList>
    </citation>
    <scope>NUCLEOTIDE SEQUENCE [LARGE SCALE GENOMIC DNA]</scope>
    <source>
        <strain evidence="4">WM001</strain>
    </source>
</reference>
<dbReference type="PANTHER" id="PTHR22870:SF466">
    <property type="entry name" value="ANKYRIN REPEAT-CONTAINING PROTEIN"/>
    <property type="match status" value="1"/>
</dbReference>
<feature type="compositionally biased region" description="Polar residues" evidence="3">
    <location>
        <begin position="655"/>
        <end position="664"/>
    </location>
</feature>
<dbReference type="InterPro" id="IPR000408">
    <property type="entry name" value="Reg_chr_condens"/>
</dbReference>
<dbReference type="InterPro" id="IPR009091">
    <property type="entry name" value="RCC1/BLIP-II"/>
</dbReference>
<accession>A0A1R2CN59</accession>
<organism evidence="4 5">
    <name type="scientific">Stentor coeruleus</name>
    <dbReference type="NCBI Taxonomy" id="5963"/>
    <lineage>
        <taxon>Eukaryota</taxon>
        <taxon>Sar</taxon>
        <taxon>Alveolata</taxon>
        <taxon>Ciliophora</taxon>
        <taxon>Postciliodesmatophora</taxon>
        <taxon>Heterotrichea</taxon>
        <taxon>Heterotrichida</taxon>
        <taxon>Stentoridae</taxon>
        <taxon>Stentor</taxon>
    </lineage>
</organism>
<sequence length="828" mass="93753">MDIIAYWDNLRDLKPSQIPTKGYLNDLCISKDWVFYTTQDSLMYVSNKTSSALPKVLLTGIQIKELACNLFMAMFLTTQGEIFGYGHDEMKSGLFGVQNLYTADRPIKIDVLCQIKLESISLSRTHAGGISQEGLLYTWGQGLNGELGDLDLTTSFPKPVKNANFFKSTSLSCGFGFTAVCTEAGFLYIFSIKKPCEKCKKSSSYPYSIKSLQNEFFVNLKSYGDDLIAVNDVGKCFVISKCFCVANLPSKNPIDQIAICEIGIVGLSSNHRVLYVWKKGQKIRWLVEFYTLLGQGEVFQISSGVGKAVGIIGINLNAKSLKQLQIEPSSVNSPSKISENERKSFEEIVSSLGFKGKIGLKDPNKLLTTLDNLFKSKIRQTLKDLWKLSYYQSIYKKAYSAALGPIFMQNVITRIFNLQISSVFSDLKQTPKQLVCNLLNLSFKFYDKKLSRFLQRWKVSALEVKKIKNNYEKILRKTSCMLIFKVFKENINHSLLIGLTSLKSYIQKPKKPKHDPIILQKKLICIIMVYQNMLRKKQFRQVSKAFRTMKNPGSKTSSQFMFIDPSYKIEIRPPEDSLEKTGLTPILSQSFNSDSEYAWRKFNDSCKIVHESNSPSMESMTGSGDLSPQSTLMREVEILKSRVAKKTPEKPVKVNQKSKNSPVVNSAKKPILTVKTDRKSLEDKKKSVMTREPITPPIAFNRGKNISFQKKLTNVVSENINLNIPNGQKSGKNLCNVLVKSILRILSEEFKKIMNFRDKNIVNVVGNGKDIKQEDMKRKSVRNREDTVASNLWKKKLLSLGVNKFYRTLSGVVKKNMVAALASIIRYR</sequence>
<evidence type="ECO:0000313" key="5">
    <source>
        <dbReference type="Proteomes" id="UP000187209"/>
    </source>
</evidence>
<protein>
    <submittedName>
        <fullName evidence="4">Uncharacterized protein</fullName>
    </submittedName>
</protein>
<dbReference type="PANTHER" id="PTHR22870">
    <property type="entry name" value="REGULATOR OF CHROMOSOME CONDENSATION"/>
    <property type="match status" value="1"/>
</dbReference>
<evidence type="ECO:0000256" key="3">
    <source>
        <dbReference type="SAM" id="MobiDB-lite"/>
    </source>
</evidence>
<name>A0A1R2CN59_9CILI</name>
<evidence type="ECO:0000256" key="2">
    <source>
        <dbReference type="PROSITE-ProRule" id="PRU00235"/>
    </source>
</evidence>
<dbReference type="EMBL" id="MPUH01000102">
    <property type="protein sequence ID" value="OMJ90464.1"/>
    <property type="molecule type" value="Genomic_DNA"/>
</dbReference>
<dbReference type="Gene3D" id="2.130.10.30">
    <property type="entry name" value="Regulator of chromosome condensation 1/beta-lactamase-inhibitor protein II"/>
    <property type="match status" value="1"/>
</dbReference>
<evidence type="ECO:0000313" key="4">
    <source>
        <dbReference type="EMBL" id="OMJ90464.1"/>
    </source>
</evidence>
<keyword evidence="1" id="KW-0677">Repeat</keyword>
<dbReference type="InterPro" id="IPR051210">
    <property type="entry name" value="Ub_ligase/GEF_domain"/>
</dbReference>
<keyword evidence="5" id="KW-1185">Reference proteome</keyword>
<feature type="repeat" description="RCC1" evidence="2">
    <location>
        <begin position="80"/>
        <end position="133"/>
    </location>
</feature>
<dbReference type="Proteomes" id="UP000187209">
    <property type="component" value="Unassembled WGS sequence"/>
</dbReference>
<feature type="repeat" description="RCC1" evidence="2">
    <location>
        <begin position="134"/>
        <end position="184"/>
    </location>
</feature>
<dbReference type="PROSITE" id="PS50012">
    <property type="entry name" value="RCC1_3"/>
    <property type="match status" value="2"/>
</dbReference>
<proteinExistence type="predicted"/>
<evidence type="ECO:0000256" key="1">
    <source>
        <dbReference type="ARBA" id="ARBA00022737"/>
    </source>
</evidence>
<dbReference type="Pfam" id="PF00415">
    <property type="entry name" value="RCC1"/>
    <property type="match status" value="1"/>
</dbReference>